<dbReference type="GO" id="GO:0005975">
    <property type="term" value="P:carbohydrate metabolic process"/>
    <property type="evidence" value="ECO:0007669"/>
    <property type="project" value="InterPro"/>
</dbReference>
<protein>
    <submittedName>
        <fullName evidence="1">Chitin oligosaccharide deacetylase</fullName>
    </submittedName>
</protein>
<reference evidence="1" key="1">
    <citation type="journal article" date="2021" name="Proc. Natl. Acad. Sci. U.S.A.">
        <title>A Catalog of Tens of Thousands of Viruses from Human Metagenomes Reveals Hidden Associations with Chronic Diseases.</title>
        <authorList>
            <person name="Tisza M.J."/>
            <person name="Buck C.B."/>
        </authorList>
    </citation>
    <scope>NUCLEOTIDE SEQUENCE</scope>
    <source>
        <strain evidence="1">CtCNm48</strain>
    </source>
</reference>
<dbReference type="GO" id="GO:0005576">
    <property type="term" value="C:extracellular region"/>
    <property type="evidence" value="ECO:0007669"/>
    <property type="project" value="InterPro"/>
</dbReference>
<dbReference type="GO" id="GO:0004553">
    <property type="term" value="F:hydrolase activity, hydrolyzing O-glycosyl compounds"/>
    <property type="evidence" value="ECO:0007669"/>
    <property type="project" value="InterPro"/>
</dbReference>
<sequence>MKIYKNGIIREATPEEITEMEEARLRYEAEEKHRPLSTEEVQAMLIRQQVNTLTVDDATALRMAAFYPEWESGKAYTAENGCPVGYKVVRAGKLWKLRQEHTSQDDWAPGSAGTESLWEEICEQHDGTKYDAIPYNGNMALEAGKYYTQDGVLYKCIRDTGNPVYHALSALVGIYVEVVENGS</sequence>
<accession>A0A8S5TWA1</accession>
<dbReference type="SUPFAM" id="SSF51055">
    <property type="entry name" value="Carbohydrate binding domain"/>
    <property type="match status" value="1"/>
</dbReference>
<dbReference type="GO" id="GO:0030246">
    <property type="term" value="F:carbohydrate binding"/>
    <property type="evidence" value="ECO:0007669"/>
    <property type="project" value="InterPro"/>
</dbReference>
<proteinExistence type="predicted"/>
<dbReference type="Gene3D" id="2.10.10.90">
    <property type="match status" value="1"/>
</dbReference>
<dbReference type="EMBL" id="BK015945">
    <property type="protein sequence ID" value="DAF86456.1"/>
    <property type="molecule type" value="Genomic_DNA"/>
</dbReference>
<evidence type="ECO:0000313" key="1">
    <source>
        <dbReference type="EMBL" id="DAF86456.1"/>
    </source>
</evidence>
<name>A0A8S5TWA1_9CAUD</name>
<organism evidence="1">
    <name type="scientific">Siphoviridae sp. ctCNm48</name>
    <dbReference type="NCBI Taxonomy" id="2825377"/>
    <lineage>
        <taxon>Viruses</taxon>
        <taxon>Duplodnaviria</taxon>
        <taxon>Heunggongvirae</taxon>
        <taxon>Uroviricota</taxon>
        <taxon>Caudoviricetes</taxon>
    </lineage>
</organism>
<dbReference type="InterPro" id="IPR036573">
    <property type="entry name" value="CBM_sf_5/12"/>
</dbReference>